<accession>A0A9X1MHF8</accession>
<dbReference type="RefSeq" id="WP_227897404.1">
    <property type="nucleotide sequence ID" value="NZ_CP099467.1"/>
</dbReference>
<dbReference type="Proteomes" id="UP001139158">
    <property type="component" value="Unassembled WGS sequence"/>
</dbReference>
<keyword evidence="4 6" id="KW-1133">Transmembrane helix</keyword>
<dbReference type="PANTHER" id="PTHR30250">
    <property type="entry name" value="PST FAMILY PREDICTED COLANIC ACID TRANSPORTER"/>
    <property type="match status" value="1"/>
</dbReference>
<feature type="transmembrane region" description="Helical" evidence="6">
    <location>
        <begin position="383"/>
        <end position="401"/>
    </location>
</feature>
<protein>
    <recommendedName>
        <fullName evidence="9">Membrane protein involved in the export of O-antigen and teichoic acid</fullName>
    </recommendedName>
</protein>
<keyword evidence="8" id="KW-1185">Reference proteome</keyword>
<evidence type="ECO:0000256" key="5">
    <source>
        <dbReference type="ARBA" id="ARBA00023136"/>
    </source>
</evidence>
<dbReference type="GO" id="GO:0005886">
    <property type="term" value="C:plasma membrane"/>
    <property type="evidence" value="ECO:0007669"/>
    <property type="project" value="UniProtKB-SubCell"/>
</dbReference>
<evidence type="ECO:0000313" key="7">
    <source>
        <dbReference type="EMBL" id="MCC3299417.1"/>
    </source>
</evidence>
<gene>
    <name evidence="7" type="ORF">LJ757_16615</name>
</gene>
<keyword evidence="2" id="KW-1003">Cell membrane</keyword>
<proteinExistence type="predicted"/>
<evidence type="ECO:0000256" key="3">
    <source>
        <dbReference type="ARBA" id="ARBA00022692"/>
    </source>
</evidence>
<dbReference type="EMBL" id="JAJFZV010000018">
    <property type="protein sequence ID" value="MCC3299417.1"/>
    <property type="molecule type" value="Genomic_DNA"/>
</dbReference>
<feature type="transmembrane region" description="Helical" evidence="6">
    <location>
        <begin position="215"/>
        <end position="239"/>
    </location>
</feature>
<feature type="transmembrane region" description="Helical" evidence="6">
    <location>
        <begin position="355"/>
        <end position="376"/>
    </location>
</feature>
<organism evidence="7 8">
    <name type="scientific">Arthrobacter caoxuetaonis</name>
    <dbReference type="NCBI Taxonomy" id="2886935"/>
    <lineage>
        <taxon>Bacteria</taxon>
        <taxon>Bacillati</taxon>
        <taxon>Actinomycetota</taxon>
        <taxon>Actinomycetes</taxon>
        <taxon>Micrococcales</taxon>
        <taxon>Micrococcaceae</taxon>
        <taxon>Arthrobacter</taxon>
    </lineage>
</organism>
<feature type="transmembrane region" description="Helical" evidence="6">
    <location>
        <begin position="118"/>
        <end position="141"/>
    </location>
</feature>
<evidence type="ECO:0000313" key="8">
    <source>
        <dbReference type="Proteomes" id="UP001139158"/>
    </source>
</evidence>
<dbReference type="PANTHER" id="PTHR30250:SF11">
    <property type="entry name" value="O-ANTIGEN TRANSPORTER-RELATED"/>
    <property type="match status" value="1"/>
</dbReference>
<keyword evidence="3 6" id="KW-0812">Transmembrane</keyword>
<dbReference type="AlphaFoldDB" id="A0A9X1MHF8"/>
<comment type="subcellular location">
    <subcellularLocation>
        <location evidence="1">Cell membrane</location>
        <topology evidence="1">Multi-pass membrane protein</topology>
    </subcellularLocation>
</comment>
<feature type="transmembrane region" description="Helical" evidence="6">
    <location>
        <begin position="162"/>
        <end position="195"/>
    </location>
</feature>
<feature type="transmembrane region" description="Helical" evidence="6">
    <location>
        <begin position="251"/>
        <end position="272"/>
    </location>
</feature>
<feature type="transmembrane region" description="Helical" evidence="6">
    <location>
        <begin position="292"/>
        <end position="314"/>
    </location>
</feature>
<dbReference type="InterPro" id="IPR050833">
    <property type="entry name" value="Poly_Biosynth_Transport"/>
</dbReference>
<comment type="caution">
    <text evidence="7">The sequence shown here is derived from an EMBL/GenBank/DDBJ whole genome shotgun (WGS) entry which is preliminary data.</text>
</comment>
<name>A0A9X1MHF8_9MICC</name>
<reference evidence="7" key="1">
    <citation type="submission" date="2021-10" db="EMBL/GenBank/DDBJ databases">
        <title>Novel species in genus Arthrobacter.</title>
        <authorList>
            <person name="Liu Y."/>
        </authorList>
    </citation>
    <scope>NUCLEOTIDE SEQUENCE</scope>
    <source>
        <strain evidence="7">Zg-Y453</strain>
    </source>
</reference>
<sequence>MSPVSSPRLRTASLVGAASLWAAASGFLVLLVAARHLSPEENAEFLVFWAALFGVTGVLGGVTVETMRAAGAVTAGARGSRPGALIMPNALLAGAAMAGAVAGAGLPFADRLFSGHGTWAVLTLAAAAVMFSVHAAMAGALQGSGRWASVSALTALEASLRFGAVVLAALLGGSLFGVEAACLTALLAWLVLLAVSPSARGTLPMRADVPAGQLAFQTGHALVSAAASAALIVSFPLLVKITTPPEDFSRAAPLLLAITLTRAPIMLPLHAFQGMVMAAVMASGTKALRTPVTATLALGAAGAGLSAAAGPQLMLILGPDYVVARWVLAALTIASAVIAVLTLTGTALLAEGRHLAYAGGWVAASVAAFGCLLVPLPIEGRCVLALMAGPAAGLAAHWFVLRRAENRPSPHTLGVHPIND</sequence>
<feature type="transmembrane region" description="Helical" evidence="6">
    <location>
        <begin position="46"/>
        <end position="64"/>
    </location>
</feature>
<evidence type="ECO:0000256" key="4">
    <source>
        <dbReference type="ARBA" id="ARBA00022989"/>
    </source>
</evidence>
<evidence type="ECO:0000256" key="1">
    <source>
        <dbReference type="ARBA" id="ARBA00004651"/>
    </source>
</evidence>
<keyword evidence="5 6" id="KW-0472">Membrane</keyword>
<evidence type="ECO:0008006" key="9">
    <source>
        <dbReference type="Google" id="ProtNLM"/>
    </source>
</evidence>
<feature type="transmembrane region" description="Helical" evidence="6">
    <location>
        <begin position="326"/>
        <end position="349"/>
    </location>
</feature>
<feature type="transmembrane region" description="Helical" evidence="6">
    <location>
        <begin position="12"/>
        <end position="34"/>
    </location>
</feature>
<feature type="transmembrane region" description="Helical" evidence="6">
    <location>
        <begin position="85"/>
        <end position="106"/>
    </location>
</feature>
<evidence type="ECO:0000256" key="6">
    <source>
        <dbReference type="SAM" id="Phobius"/>
    </source>
</evidence>
<evidence type="ECO:0000256" key="2">
    <source>
        <dbReference type="ARBA" id="ARBA00022475"/>
    </source>
</evidence>